<gene>
    <name evidence="1" type="ORF">D7V94_02585</name>
</gene>
<name>A0A3A9AQ16_9FIRM</name>
<proteinExistence type="predicted"/>
<organism evidence="1 2">
    <name type="scientific">Parablautia intestinalis</name>
    <dbReference type="NCBI Taxonomy" id="2320100"/>
    <lineage>
        <taxon>Bacteria</taxon>
        <taxon>Bacillati</taxon>
        <taxon>Bacillota</taxon>
        <taxon>Clostridia</taxon>
        <taxon>Lachnospirales</taxon>
        <taxon>Lachnospiraceae</taxon>
        <taxon>Parablautia</taxon>
    </lineage>
</organism>
<comment type="caution">
    <text evidence="1">The sequence shown here is derived from an EMBL/GenBank/DDBJ whole genome shotgun (WGS) entry which is preliminary data.</text>
</comment>
<sequence>MPSYYDESTKSWFCKFYYSDYTGAKKQKKKRSFKGEPIVGTPYYKYVLCFIFYTPICPSRIRRILSLTLLKSFSHVLLP</sequence>
<keyword evidence="2" id="KW-1185">Reference proteome</keyword>
<dbReference type="AlphaFoldDB" id="A0A3A9AQ16"/>
<dbReference type="EMBL" id="RAYQ01000002">
    <property type="protein sequence ID" value="RKI93600.1"/>
    <property type="molecule type" value="Genomic_DNA"/>
</dbReference>
<reference evidence="1 2" key="1">
    <citation type="submission" date="2018-09" db="EMBL/GenBank/DDBJ databases">
        <title>Murine metabolic-syndrome-specific gut microbial biobank.</title>
        <authorList>
            <person name="Liu C."/>
        </authorList>
    </citation>
    <scope>NUCLEOTIDE SEQUENCE [LARGE SCALE GENOMIC DNA]</scope>
    <source>
        <strain evidence="1 2">0.1xD8-82</strain>
    </source>
</reference>
<evidence type="ECO:0000313" key="2">
    <source>
        <dbReference type="Proteomes" id="UP000280696"/>
    </source>
</evidence>
<evidence type="ECO:0008006" key="3">
    <source>
        <dbReference type="Google" id="ProtNLM"/>
    </source>
</evidence>
<dbReference type="Proteomes" id="UP000280696">
    <property type="component" value="Unassembled WGS sequence"/>
</dbReference>
<evidence type="ECO:0000313" key="1">
    <source>
        <dbReference type="EMBL" id="RKI93600.1"/>
    </source>
</evidence>
<protein>
    <recommendedName>
        <fullName evidence="3">AP2-like integrase N-terminal domain-containing protein</fullName>
    </recommendedName>
</protein>
<accession>A0A3A9AQ16</accession>